<keyword evidence="5" id="KW-0812">Transmembrane</keyword>
<dbReference type="RefSeq" id="WP_110754796.1">
    <property type="nucleotide sequence ID" value="NZ_QJTF01000045.1"/>
</dbReference>
<proteinExistence type="predicted"/>
<feature type="domain" description="Bacterial Ig-like" evidence="6">
    <location>
        <begin position="2038"/>
        <end position="2131"/>
    </location>
</feature>
<dbReference type="Proteomes" id="UP000247454">
    <property type="component" value="Unassembled WGS sequence"/>
</dbReference>
<feature type="compositionally biased region" description="Low complexity" evidence="4">
    <location>
        <begin position="399"/>
        <end position="411"/>
    </location>
</feature>
<keyword evidence="3" id="KW-0325">Glycoprotein</keyword>
<dbReference type="InterPro" id="IPR013517">
    <property type="entry name" value="FG-GAP"/>
</dbReference>
<gene>
    <name evidence="7" type="ORF">C7477_1452</name>
</gene>
<dbReference type="EMBL" id="QJTF01000045">
    <property type="protein sequence ID" value="PYE85115.1"/>
    <property type="molecule type" value="Genomic_DNA"/>
</dbReference>
<reference evidence="7 8" key="1">
    <citation type="submission" date="2018-06" db="EMBL/GenBank/DDBJ databases">
        <title>Genomic Encyclopedia of Type Strains, Phase III (KMG-III): the genomes of soil and plant-associated and newly described type strains.</title>
        <authorList>
            <person name="Whitman W."/>
        </authorList>
    </citation>
    <scope>NUCLEOTIDE SEQUENCE [LARGE SCALE GENOMIC DNA]</scope>
    <source>
        <strain evidence="7 8">ORS 1419</strain>
    </source>
</reference>
<feature type="domain" description="Bacterial Ig-like" evidence="6">
    <location>
        <begin position="1355"/>
        <end position="1442"/>
    </location>
</feature>
<protein>
    <submittedName>
        <fullName evidence="7">FG-GAP repeat protein</fullName>
    </submittedName>
</protein>
<feature type="region of interest" description="Disordered" evidence="4">
    <location>
        <begin position="387"/>
        <end position="419"/>
    </location>
</feature>
<evidence type="ECO:0000256" key="3">
    <source>
        <dbReference type="ARBA" id="ARBA00023180"/>
    </source>
</evidence>
<dbReference type="Pfam" id="PF01839">
    <property type="entry name" value="FG-GAP"/>
    <property type="match status" value="2"/>
</dbReference>
<dbReference type="InterPro" id="IPR013783">
    <property type="entry name" value="Ig-like_fold"/>
</dbReference>
<evidence type="ECO:0000259" key="6">
    <source>
        <dbReference type="Pfam" id="PF16640"/>
    </source>
</evidence>
<feature type="transmembrane region" description="Helical" evidence="5">
    <location>
        <begin position="34"/>
        <end position="54"/>
    </location>
</feature>
<keyword evidence="8" id="KW-1185">Reference proteome</keyword>
<organism evidence="7 8">
    <name type="scientific">Phyllobacterium leguminum</name>
    <dbReference type="NCBI Taxonomy" id="314237"/>
    <lineage>
        <taxon>Bacteria</taxon>
        <taxon>Pseudomonadati</taxon>
        <taxon>Pseudomonadota</taxon>
        <taxon>Alphaproteobacteria</taxon>
        <taxon>Hyphomicrobiales</taxon>
        <taxon>Phyllobacteriaceae</taxon>
        <taxon>Phyllobacterium</taxon>
    </lineage>
</organism>
<feature type="domain" description="Bacterial Ig-like" evidence="6">
    <location>
        <begin position="2143"/>
        <end position="2234"/>
    </location>
</feature>
<feature type="domain" description="Bacterial Ig-like" evidence="6">
    <location>
        <begin position="1451"/>
        <end position="1542"/>
    </location>
</feature>
<dbReference type="PROSITE" id="PS51470">
    <property type="entry name" value="FG_GAP"/>
    <property type="match status" value="1"/>
</dbReference>
<dbReference type="PANTHER" id="PTHR46580:SF4">
    <property type="entry name" value="ATP_GTP-BINDING PROTEIN"/>
    <property type="match status" value="1"/>
</dbReference>
<evidence type="ECO:0000256" key="1">
    <source>
        <dbReference type="ARBA" id="ARBA00022729"/>
    </source>
</evidence>
<sequence length="2704" mass="276697">MTAVLATISDAFSSYHDRKNRGAASGGRRRGRRAIGLMLIAQLVLLTGIVPQALAQDGIADPAGANSIAADVGTTTALTLAPSSINQSQSATLTATVKSDKSGTPVVTGTVDFCRAGAKACAGSDRIGTAQLVNGAASIVIFADPGQHSYTAMFRGGPGYTASASTSQTLTASRTSLYPTTAAIGTVNSAPPYTIPVTVTGLGVLPGLAPNGVADILDTSNNDYRLAITPSMSNAAYGIAAASTTLTVGNFSYSMASEDFNKDGRADLAVANQGDNNVQIFLAQSDGTFPATPSSTILDINQPNPIVAGDFNNDGYVDLAVGATSNISVFTGKEHGGFETTPINTAANGFVAFAVRDFDLNGALDIAVVTAGNSQVYLGDGKGHFPTKGSPAPVGSNPGATGASVGSTAAGDFNNDGKPDLVVPQTPSDKVSVLLGDGLGSFQPDPTQISTGTDANAMSVAVADFDGDGNLDFAVGVNNPNGPGYVIPYKGDPTGKIFTKKTPYSIGGTIWNTITVAVGDFNADGKPDIAIAYFAGSFNVNMQLLLGSGTWTFTQGATIQPGSWPGVPVTGDFNGDGFTDVAVANAFNNDVTVGMVQPSVTVTATTTDVPAPAGDPSAADHQVVAVYEGDMKFTRSPQSAPVKLAPQKIDTILTVTADPQGSSNAGQAVTLTATFGTKNSQDAQGHTPNGDWVTFTTDNGNVFLGKAQFALDSKTNQYVATLPNVTHLPSGKITVTASYPGDAYFNSTTGSIPYTVGPRAPVKVALALEPAQAQVPAGTQVTLTATMTPAVSGTVYFCKKAAPCIGVNRLGEAQLTGGKAAMSFYPGIGTYIFQARFAGTITDAAGISNTEPLTVIGEYPTTTAIGKPDGNGPYNIPVTVTGIAPSPLAPTGTVEIIDHTSGITLGSVNPGNPTYDVAETTVAVAAGKGPYSSTAGDFNADGIEDIAVANRDDKSIGVYLGTHDGKFQLPPISWATDGNPYPIEAGDFDNNGTLDLAVGNGSNLTVFKNPGTGHFNGHVDTGGVSDFQSLVPGDFDNDGNLDVVVVHRSSQQVYLGNGQNGFSPAPAGAFAPGSLPPAYYRSAAGDFNKDGNLDLVISDGQWNSNIWVLLGDGQGGFQPDPSKYSVQSERRFASSVAVADFNGDGNLDFAAGVYDWDYSQSSSIFVYQGGTDGKTFTQKATVPLTGGHWGNGNSVHVSVAVGDFNADGIADLVAAGSDDQYKGGSAQVGAWLGDGNWNFTPSTQFSPGTNSLPAAFPLSAIVGDFNGDGFTDVSAVNATGNSAAVGFLQPTTTVTGTAQNVPAPVGTGTHDVWADYDGDSEGNFAPSASGTVPLAAKKLDTTLGLIAMPGPPVAAPRKVALSASLDTGKQDLQGHAPSGEVTFSIVNGEQLGTAPFELMNGGSYMANLPAQTLPTGSYTVQATYPGDGNFNTPQPITMPFTVTGTTTTLKITPDTVDQGKPTTLTATVTDGKTAITSGTVDFCRSGVEACAGSDRIGSAQIANGEAKVVIFADVGLHSYTARFRGITDSPGSRSTSQTLTVTPTSLYPTTTVIGKVEGTGPYNLPVTVTGFGTPPAQVRPGTPAGQAPTGDVTILDKTNNNAKLGSATLTQPPVYGVADTTATLTAGKGPYSLAGADFNDDGLLDLAVANRTDNNIQIFLAQSDGKFPATPSWTISNVTGALPIVAADFTNDGYIDLAVGATSNISVFTGKGKDGFNPTPFDTAASDIVSFAVSDFDASGTLDLALVTSTSSQIWLGDGAGKFTAKGSPVPPGNAMKNYGANAAAGDFNNDEIPDLLVPQGSGSGSKVWVLLGDGTGLFQTNPKQIETVAGATVQAVAVADFDQDGNLDFTVGVENYNSDSLVAFYQGQGDGKNFTAKPAVTFAGTSWHNVNVTVGDFNADGLADAAAIYFQNDSGTIQILLGSSSSPWTFTPGTTLQVGEFPMSPVVGDFNGDGFADVAVANARSNSVSVATVQPTTAVTATVNNVMAVGNPASGKHDVFASYAGDKQFKASDSSANPTPIAPQQLGTGLKLTADPSGTSLVGQEVELTATLTFKGDPQSHSVENEKVTFTADTTPLGTAELHLVAGSNPVAYVAKLVTTALPAGKSTIKADYGGDQNFTGSSDTLPYNVTGTQPEVDLVVSTGGNANVGDTVTLTATVKSGGTVVQMGTVDFCYTASTPLCTDINRIGSAQIFNGTATVSFTPYAGTYELRADFAGFDSYGQSRSQPQKLVVLGKYPTQTTITPPKRSGNNDTYDVKVTGTAPQSLKTPPAGNVQIQDMSNLFNGNPYALGENTGSNPLANPQLAIANAPQTLIGGGGADSAATADFDGNGIRDVVIALKNDQKLIVIMNGGPTYSRIFTDGNPYPVATGDFNNDALPDIVIGNSTKLTFYPGTGSPTGPLGPPKDTPTAIMGSFSAFAVRDFNRDGKLDLAVVGSYNTQIYLGDGSGKFTAAGNPVPYGNDSTEAVSVDTGDFNNDELPDLILTNNYRTQVWVLFGAGDGTFQPNPISIRPGRVFTQTVAAADFDKDGNLDFAVGISNPLSNSSVQVYQGNGIDKSFSPQPKFDTKHAPSYASVSVIAGDFNADGYADLAMADYVVSGSNPDVQIWTGNGNFVFTKADVPITPQPGPRAPVTGDFNGDGYADLFVPGSNANQTTAAFLSPTVTVSTSLEALVPIGDPGGAKHDIVGAYLGDSNFAADTSTT</sequence>
<keyword evidence="5" id="KW-0472">Membrane</keyword>
<feature type="domain" description="Bacterial Ig-like" evidence="6">
    <location>
        <begin position="78"/>
        <end position="171"/>
    </location>
</feature>
<evidence type="ECO:0000256" key="2">
    <source>
        <dbReference type="ARBA" id="ARBA00022737"/>
    </source>
</evidence>
<dbReference type="OrthoDB" id="1488578at2"/>
<evidence type="ECO:0000256" key="4">
    <source>
        <dbReference type="SAM" id="MobiDB-lite"/>
    </source>
</evidence>
<name>A0A318SUP9_9HYPH</name>
<feature type="non-terminal residue" evidence="7">
    <location>
        <position position="2704"/>
    </location>
</feature>
<dbReference type="Gene3D" id="2.40.128.340">
    <property type="match status" value="1"/>
</dbReference>
<dbReference type="SMART" id="SM00191">
    <property type="entry name" value="Int_alpha"/>
    <property type="match status" value="9"/>
</dbReference>
<accession>A0A318SUP9</accession>
<dbReference type="InterPro" id="IPR013519">
    <property type="entry name" value="Int_alpha_beta-p"/>
</dbReference>
<keyword evidence="2" id="KW-0677">Repeat</keyword>
<keyword evidence="5" id="KW-1133">Transmembrane helix</keyword>
<evidence type="ECO:0000313" key="7">
    <source>
        <dbReference type="EMBL" id="PYE85115.1"/>
    </source>
</evidence>
<dbReference type="Gene3D" id="2.130.10.130">
    <property type="entry name" value="Integrin alpha, N-terminal"/>
    <property type="match status" value="10"/>
</dbReference>
<dbReference type="InterPro" id="IPR032109">
    <property type="entry name" value="Big_3_5"/>
</dbReference>
<dbReference type="SUPFAM" id="SSF69318">
    <property type="entry name" value="Integrin alpha N-terminal domain"/>
    <property type="match status" value="5"/>
</dbReference>
<evidence type="ECO:0000313" key="8">
    <source>
        <dbReference type="Proteomes" id="UP000247454"/>
    </source>
</evidence>
<dbReference type="Gene3D" id="2.60.40.10">
    <property type="entry name" value="Immunoglobulins"/>
    <property type="match status" value="7"/>
</dbReference>
<dbReference type="InterPro" id="IPR028994">
    <property type="entry name" value="Integrin_alpha_N"/>
</dbReference>
<dbReference type="Pfam" id="PF13517">
    <property type="entry name" value="FG-GAP_3"/>
    <property type="match status" value="9"/>
</dbReference>
<dbReference type="PANTHER" id="PTHR46580">
    <property type="entry name" value="SENSOR KINASE-RELATED"/>
    <property type="match status" value="1"/>
</dbReference>
<evidence type="ECO:0000256" key="5">
    <source>
        <dbReference type="SAM" id="Phobius"/>
    </source>
</evidence>
<comment type="caution">
    <text evidence="7">The sequence shown here is derived from an EMBL/GenBank/DDBJ whole genome shotgun (WGS) entry which is preliminary data.</text>
</comment>
<keyword evidence="1" id="KW-0732">Signal</keyword>
<dbReference type="Pfam" id="PF16640">
    <property type="entry name" value="Big_3_5"/>
    <property type="match status" value="5"/>
</dbReference>